<name>A0A5B6WQJ4_9ROSI</name>
<comment type="caution">
    <text evidence="1">The sequence shown here is derived from an EMBL/GenBank/DDBJ whole genome shotgun (WGS) entry which is preliminary data.</text>
</comment>
<keyword evidence="2" id="KW-1185">Reference proteome</keyword>
<evidence type="ECO:0000313" key="2">
    <source>
        <dbReference type="Proteomes" id="UP000325315"/>
    </source>
</evidence>
<dbReference type="EMBL" id="SMMG02000002">
    <property type="protein sequence ID" value="KAA3483217.1"/>
    <property type="molecule type" value="Genomic_DNA"/>
</dbReference>
<dbReference type="Proteomes" id="UP000325315">
    <property type="component" value="Unassembled WGS sequence"/>
</dbReference>
<proteinExistence type="predicted"/>
<accession>A0A5B6WQJ4</accession>
<dbReference type="AlphaFoldDB" id="A0A5B6WQJ4"/>
<gene>
    <name evidence="1" type="ORF">EPI10_005408</name>
</gene>
<reference evidence="2" key="1">
    <citation type="journal article" date="2019" name="Plant Biotechnol. J.">
        <title>Genome sequencing of the Australian wild diploid species Gossypium australe highlights disease resistance and delayed gland morphogenesis.</title>
        <authorList>
            <person name="Cai Y."/>
            <person name="Cai X."/>
            <person name="Wang Q."/>
            <person name="Wang P."/>
            <person name="Zhang Y."/>
            <person name="Cai C."/>
            <person name="Xu Y."/>
            <person name="Wang K."/>
            <person name="Zhou Z."/>
            <person name="Wang C."/>
            <person name="Geng S."/>
            <person name="Li B."/>
            <person name="Dong Q."/>
            <person name="Hou Y."/>
            <person name="Wang H."/>
            <person name="Ai P."/>
            <person name="Liu Z."/>
            <person name="Yi F."/>
            <person name="Sun M."/>
            <person name="An G."/>
            <person name="Cheng J."/>
            <person name="Zhang Y."/>
            <person name="Shi Q."/>
            <person name="Xie Y."/>
            <person name="Shi X."/>
            <person name="Chang Y."/>
            <person name="Huang F."/>
            <person name="Chen Y."/>
            <person name="Hong S."/>
            <person name="Mi L."/>
            <person name="Sun Q."/>
            <person name="Zhang L."/>
            <person name="Zhou B."/>
            <person name="Peng R."/>
            <person name="Zhang X."/>
            <person name="Liu F."/>
        </authorList>
    </citation>
    <scope>NUCLEOTIDE SEQUENCE [LARGE SCALE GENOMIC DNA]</scope>
    <source>
        <strain evidence="2">cv. PA1801</strain>
    </source>
</reference>
<protein>
    <submittedName>
        <fullName evidence="1">Uncharacterized protein</fullName>
    </submittedName>
</protein>
<sequence>MKIDKSKMESTIRRYDFINGIEVGADGSKGGGYYITKFFKQLYRCDDQIRRETIRIALHGILLFSICKWEK</sequence>
<evidence type="ECO:0000313" key="1">
    <source>
        <dbReference type="EMBL" id="KAA3483217.1"/>
    </source>
</evidence>
<organism evidence="1 2">
    <name type="scientific">Gossypium australe</name>
    <dbReference type="NCBI Taxonomy" id="47621"/>
    <lineage>
        <taxon>Eukaryota</taxon>
        <taxon>Viridiplantae</taxon>
        <taxon>Streptophyta</taxon>
        <taxon>Embryophyta</taxon>
        <taxon>Tracheophyta</taxon>
        <taxon>Spermatophyta</taxon>
        <taxon>Magnoliopsida</taxon>
        <taxon>eudicotyledons</taxon>
        <taxon>Gunneridae</taxon>
        <taxon>Pentapetalae</taxon>
        <taxon>rosids</taxon>
        <taxon>malvids</taxon>
        <taxon>Malvales</taxon>
        <taxon>Malvaceae</taxon>
        <taxon>Malvoideae</taxon>
        <taxon>Gossypium</taxon>
    </lineage>
</organism>